<reference evidence="2 3" key="1">
    <citation type="submission" date="2018-05" db="EMBL/GenBank/DDBJ databases">
        <title>Streptomyces venezuelae.</title>
        <authorList>
            <person name="Kim W."/>
            <person name="Lee N."/>
            <person name="Cho B.-K."/>
        </authorList>
    </citation>
    <scope>NUCLEOTIDE SEQUENCE [LARGE SCALE GENOMIC DNA]</scope>
    <source>
        <strain evidence="2 3">ATCC 14585</strain>
    </source>
</reference>
<accession>A0A5P2CCX6</accession>
<dbReference type="Proteomes" id="UP000324015">
    <property type="component" value="Chromosome"/>
</dbReference>
<evidence type="ECO:0000313" key="3">
    <source>
        <dbReference type="Proteomes" id="UP000324015"/>
    </source>
</evidence>
<evidence type="ECO:0000256" key="1">
    <source>
        <dbReference type="SAM" id="MobiDB-lite"/>
    </source>
</evidence>
<dbReference type="AlphaFoldDB" id="A0A5P2CCX6"/>
<dbReference type="EMBL" id="CP029191">
    <property type="protein sequence ID" value="QES39648.1"/>
    <property type="molecule type" value="Genomic_DNA"/>
</dbReference>
<feature type="compositionally biased region" description="Basic and acidic residues" evidence="1">
    <location>
        <begin position="111"/>
        <end position="123"/>
    </location>
</feature>
<sequence>MTVSGAGEEPAQVTVELSGAATDAGSVFDVLKAVYASDRDGGPTASDTSGPTVWSGVFDTARPAGGGPGGTPSLQGPVTAGVQGGYVAVDQVVTVLSAAFAVTEEGSASGDQEKDVSLRLESR</sequence>
<feature type="region of interest" description="Disordered" evidence="1">
    <location>
        <begin position="104"/>
        <end position="123"/>
    </location>
</feature>
<protein>
    <submittedName>
        <fullName evidence="2">Uncharacterized protein</fullName>
    </submittedName>
</protein>
<evidence type="ECO:0000313" key="2">
    <source>
        <dbReference type="EMBL" id="QES39648.1"/>
    </source>
</evidence>
<organism evidence="2 3">
    <name type="scientific">Streptomyces venezuelae</name>
    <dbReference type="NCBI Taxonomy" id="54571"/>
    <lineage>
        <taxon>Bacteria</taxon>
        <taxon>Bacillati</taxon>
        <taxon>Actinomycetota</taxon>
        <taxon>Actinomycetes</taxon>
        <taxon>Kitasatosporales</taxon>
        <taxon>Streptomycetaceae</taxon>
        <taxon>Streptomyces</taxon>
    </lineage>
</organism>
<name>A0A5P2CCX6_STRVZ</name>
<proteinExistence type="predicted"/>
<gene>
    <name evidence="2" type="ORF">DEJ49_00450</name>
</gene>